<keyword evidence="3" id="KW-1185">Reference proteome</keyword>
<accession>A0AAD2FST8</accession>
<evidence type="ECO:0000256" key="1">
    <source>
        <dbReference type="SAM" id="MobiDB-lite"/>
    </source>
</evidence>
<reference evidence="2" key="1">
    <citation type="submission" date="2023-08" db="EMBL/GenBank/DDBJ databases">
        <authorList>
            <person name="Audoor S."/>
            <person name="Bilcke G."/>
        </authorList>
    </citation>
    <scope>NUCLEOTIDE SEQUENCE</scope>
</reference>
<evidence type="ECO:0000313" key="2">
    <source>
        <dbReference type="EMBL" id="CAJ1952240.1"/>
    </source>
</evidence>
<comment type="caution">
    <text evidence="2">The sequence shown here is derived from an EMBL/GenBank/DDBJ whole genome shotgun (WGS) entry which is preliminary data.</text>
</comment>
<feature type="region of interest" description="Disordered" evidence="1">
    <location>
        <begin position="103"/>
        <end position="124"/>
    </location>
</feature>
<organism evidence="2 3">
    <name type="scientific">Cylindrotheca closterium</name>
    <dbReference type="NCBI Taxonomy" id="2856"/>
    <lineage>
        <taxon>Eukaryota</taxon>
        <taxon>Sar</taxon>
        <taxon>Stramenopiles</taxon>
        <taxon>Ochrophyta</taxon>
        <taxon>Bacillariophyta</taxon>
        <taxon>Bacillariophyceae</taxon>
        <taxon>Bacillariophycidae</taxon>
        <taxon>Bacillariales</taxon>
        <taxon>Bacillariaceae</taxon>
        <taxon>Cylindrotheca</taxon>
    </lineage>
</organism>
<evidence type="ECO:0000313" key="3">
    <source>
        <dbReference type="Proteomes" id="UP001295423"/>
    </source>
</evidence>
<protein>
    <submittedName>
        <fullName evidence="2">Uncharacterized protein</fullName>
    </submittedName>
</protein>
<dbReference type="EMBL" id="CAKOGP040001803">
    <property type="protein sequence ID" value="CAJ1952240.1"/>
    <property type="molecule type" value="Genomic_DNA"/>
</dbReference>
<gene>
    <name evidence="2" type="ORF">CYCCA115_LOCUS13453</name>
</gene>
<dbReference type="AlphaFoldDB" id="A0AAD2FST8"/>
<name>A0AAD2FST8_9STRA</name>
<sequence>MKTRRRATGPIFTFCLLFLISFFPILRERSQLRGILQQIIADSSSLTELVFRTSSTDETDNNKHFMLPEHELVFRFDKTSSVYDSADDEDGDESPVDMVSYNEANDEEGEEPNNTGKSSVTLPNHIEKTARNQYDQETIERIKAAVFNDASVSSVNAPTEVEKTATNNDFIHEQEEATEPDDTNATLRENRSRWSRQMWQSISKDSVSSTVQVDEMHNGEMIDGQLVVNVDQTYMFWNDGQKKLCELLQNMTLADNWDVPEFVNETTRDPLERPLLNVTMNCTAETKKEGFGQGNWVTAYYMARLAAAKARVDFQFQCSDGTNSKMKLLLPWFGGRFDAPNVSHAWPYSGSIPTQEEACTTKYPRIRIDKLADQITDTVRKMAVTLVGSTTRDDETRVHPQVPQEQAPLIPNVELDDAVIHFRCGDVMGGARRGDFGMIKFTEYERWISPDAKSIGILTQPFDPSRNRRLDIGRIHYCRNATYTLVEILQKTYPNTKITVHNGPNETLPLAFARLVSANQSFTTLSSFGIFPVIGTYGQGYFQRGNRGVNPFANYLPSIMPNLHMMTAEVLTTGDMWRMNLTSILTWMTSPTTDVKQQ</sequence>
<feature type="compositionally biased region" description="Polar residues" evidence="1">
    <location>
        <begin position="112"/>
        <end position="122"/>
    </location>
</feature>
<proteinExistence type="predicted"/>
<dbReference type="Proteomes" id="UP001295423">
    <property type="component" value="Unassembled WGS sequence"/>
</dbReference>